<evidence type="ECO:0000313" key="2">
    <source>
        <dbReference type="EMBL" id="KZV44330.1"/>
    </source>
</evidence>
<sequence>MLRLENTSKYASTGFPAPDSLYNPTTGFLARSQKRCRIKLFKRHRFVVAILKYPRLVKKLIVALVCYHTSSPEQPDLKPSKSNNNANSGTQSSELRTGSYNLDQLCPTHLSQQTALNKAQGNPGSTAGRGFNPAGGAPGGG</sequence>
<dbReference type="EMBL" id="KQ997053">
    <property type="protein sequence ID" value="KZV44330.1"/>
    <property type="molecule type" value="Genomic_DNA"/>
</dbReference>
<protein>
    <submittedName>
        <fullName evidence="2">Pumilio domain-containing protein</fullName>
    </submittedName>
</protein>
<accession>A0A2Z7CBB4</accession>
<feature type="region of interest" description="Disordered" evidence="1">
    <location>
        <begin position="111"/>
        <end position="141"/>
    </location>
</feature>
<keyword evidence="3" id="KW-1185">Reference proteome</keyword>
<name>A0A2Z7CBB4_9LAMI</name>
<feature type="region of interest" description="Disordered" evidence="1">
    <location>
        <begin position="70"/>
        <end position="98"/>
    </location>
</feature>
<evidence type="ECO:0000313" key="3">
    <source>
        <dbReference type="Proteomes" id="UP000250235"/>
    </source>
</evidence>
<feature type="compositionally biased region" description="Polar residues" evidence="1">
    <location>
        <begin position="111"/>
        <end position="125"/>
    </location>
</feature>
<feature type="compositionally biased region" description="Polar residues" evidence="1">
    <location>
        <begin position="80"/>
        <end position="98"/>
    </location>
</feature>
<dbReference type="Proteomes" id="UP000250235">
    <property type="component" value="Unassembled WGS sequence"/>
</dbReference>
<organism evidence="2 3">
    <name type="scientific">Dorcoceras hygrometricum</name>
    <dbReference type="NCBI Taxonomy" id="472368"/>
    <lineage>
        <taxon>Eukaryota</taxon>
        <taxon>Viridiplantae</taxon>
        <taxon>Streptophyta</taxon>
        <taxon>Embryophyta</taxon>
        <taxon>Tracheophyta</taxon>
        <taxon>Spermatophyta</taxon>
        <taxon>Magnoliopsida</taxon>
        <taxon>eudicotyledons</taxon>
        <taxon>Gunneridae</taxon>
        <taxon>Pentapetalae</taxon>
        <taxon>asterids</taxon>
        <taxon>lamiids</taxon>
        <taxon>Lamiales</taxon>
        <taxon>Gesneriaceae</taxon>
        <taxon>Didymocarpoideae</taxon>
        <taxon>Trichosporeae</taxon>
        <taxon>Loxocarpinae</taxon>
        <taxon>Dorcoceras</taxon>
    </lineage>
</organism>
<evidence type="ECO:0000256" key="1">
    <source>
        <dbReference type="SAM" id="MobiDB-lite"/>
    </source>
</evidence>
<gene>
    <name evidence="2" type="ORF">F511_18132</name>
</gene>
<reference evidence="2 3" key="1">
    <citation type="journal article" date="2015" name="Proc. Natl. Acad. Sci. U.S.A.">
        <title>The resurrection genome of Boea hygrometrica: A blueprint for survival of dehydration.</title>
        <authorList>
            <person name="Xiao L."/>
            <person name="Yang G."/>
            <person name="Zhang L."/>
            <person name="Yang X."/>
            <person name="Zhao S."/>
            <person name="Ji Z."/>
            <person name="Zhou Q."/>
            <person name="Hu M."/>
            <person name="Wang Y."/>
            <person name="Chen M."/>
            <person name="Xu Y."/>
            <person name="Jin H."/>
            <person name="Xiao X."/>
            <person name="Hu G."/>
            <person name="Bao F."/>
            <person name="Hu Y."/>
            <person name="Wan P."/>
            <person name="Li L."/>
            <person name="Deng X."/>
            <person name="Kuang T."/>
            <person name="Xiang C."/>
            <person name="Zhu J.K."/>
            <person name="Oliver M.J."/>
            <person name="He Y."/>
        </authorList>
    </citation>
    <scope>NUCLEOTIDE SEQUENCE [LARGE SCALE GENOMIC DNA]</scope>
    <source>
        <strain evidence="3">cv. XS01</strain>
    </source>
</reference>
<dbReference type="AlphaFoldDB" id="A0A2Z7CBB4"/>
<proteinExistence type="predicted"/>